<sequence length="167" mass="18932">MPPKKVSKAVTKQAAKSPPDGASLERELEQEHRTRATLLFKAEEARAEEQRWRQRVQAVQAVAQQQQLDALDVTAHLHKVQKDVTAQHLQKVQELEACKRDLQSGLIEKDEQIQALQSRLQEQTEAAKKTSLEYELKIGAMNRPTCFCGIPRPEALQNLFGTYAIHL</sequence>
<evidence type="ECO:0000256" key="1">
    <source>
        <dbReference type="SAM" id="Coils"/>
    </source>
</evidence>
<protein>
    <submittedName>
        <fullName evidence="3">Uncharacterized protein</fullName>
    </submittedName>
</protein>
<organism evidence="3 4">
    <name type="scientific">Apatococcus fuscideae</name>
    <dbReference type="NCBI Taxonomy" id="2026836"/>
    <lineage>
        <taxon>Eukaryota</taxon>
        <taxon>Viridiplantae</taxon>
        <taxon>Chlorophyta</taxon>
        <taxon>core chlorophytes</taxon>
        <taxon>Trebouxiophyceae</taxon>
        <taxon>Chlorellales</taxon>
        <taxon>Chlorellaceae</taxon>
        <taxon>Apatococcus</taxon>
    </lineage>
</organism>
<keyword evidence="1" id="KW-0175">Coiled coil</keyword>
<accession>A0AAW1T3N1</accession>
<feature type="coiled-coil region" evidence="1">
    <location>
        <begin position="106"/>
        <end position="133"/>
    </location>
</feature>
<feature type="region of interest" description="Disordered" evidence="2">
    <location>
        <begin position="1"/>
        <end position="30"/>
    </location>
</feature>
<dbReference type="EMBL" id="JALJOV010000392">
    <property type="protein sequence ID" value="KAK9864109.1"/>
    <property type="molecule type" value="Genomic_DNA"/>
</dbReference>
<name>A0AAW1T3N1_9CHLO</name>
<dbReference type="Proteomes" id="UP001485043">
    <property type="component" value="Unassembled WGS sequence"/>
</dbReference>
<comment type="caution">
    <text evidence="3">The sequence shown here is derived from an EMBL/GenBank/DDBJ whole genome shotgun (WGS) entry which is preliminary data.</text>
</comment>
<evidence type="ECO:0000313" key="4">
    <source>
        <dbReference type="Proteomes" id="UP001485043"/>
    </source>
</evidence>
<proteinExistence type="predicted"/>
<gene>
    <name evidence="3" type="ORF">WJX84_011547</name>
</gene>
<reference evidence="3 4" key="1">
    <citation type="journal article" date="2024" name="Nat. Commun.">
        <title>Phylogenomics reveals the evolutionary origins of lichenization in chlorophyte algae.</title>
        <authorList>
            <person name="Puginier C."/>
            <person name="Libourel C."/>
            <person name="Otte J."/>
            <person name="Skaloud P."/>
            <person name="Haon M."/>
            <person name="Grisel S."/>
            <person name="Petersen M."/>
            <person name="Berrin J.G."/>
            <person name="Delaux P.M."/>
            <person name="Dal Grande F."/>
            <person name="Keller J."/>
        </authorList>
    </citation>
    <scope>NUCLEOTIDE SEQUENCE [LARGE SCALE GENOMIC DNA]</scope>
    <source>
        <strain evidence="3 4">SAG 2523</strain>
    </source>
</reference>
<keyword evidence="4" id="KW-1185">Reference proteome</keyword>
<evidence type="ECO:0000313" key="3">
    <source>
        <dbReference type="EMBL" id="KAK9864109.1"/>
    </source>
</evidence>
<dbReference type="AlphaFoldDB" id="A0AAW1T3N1"/>
<evidence type="ECO:0000256" key="2">
    <source>
        <dbReference type="SAM" id="MobiDB-lite"/>
    </source>
</evidence>